<dbReference type="PANTHER" id="PTHR31169:SF23">
    <property type="entry name" value="OS03G0572250 PROTEIN"/>
    <property type="match status" value="1"/>
</dbReference>
<evidence type="ECO:0000256" key="2">
    <source>
        <dbReference type="ARBA" id="ARBA00004496"/>
    </source>
</evidence>
<evidence type="ECO:0000256" key="5">
    <source>
        <dbReference type="ARBA" id="ARBA00022553"/>
    </source>
</evidence>
<dbReference type="GO" id="GO:0005737">
    <property type="term" value="C:cytoplasm"/>
    <property type="evidence" value="ECO:0007669"/>
    <property type="project" value="UniProtKB-SubCell"/>
</dbReference>
<sequence length="511" mass="57112">MPTLRKRALTLESPVNTGHQVHNGQTPSTETKVSLYEQSREERIKENRERMLKLGLFDLSLKVNSAVSTKRTTKNRNTTPRPSPALSSGPVRRSSRLQNVTLVSYVEVDVVKKGKPLKADVFLEEGSKPEFYTEEHEKLLGNTQKSWTLFVDGYGKDGKRIYDPVRGKTCHQCRQKTLGYRTHCSICNMVQGQFCGDCLYMRYGEHVLEALQNSSWICPVCRGVCNCSLCRQAKGWPPTGPLYKKISKLGFKSVAHYLIETRRLQSNLDQNVDAPKQVSAKRSLPFSDIEIQSKGSIEGDSICAGSLKSQLEVKSEDGFKIEKENTMRSMENTDSDNQVSARQSGSVSFLQVDHEVDDLHGLSKPQSGDKTGDQLKAEKEKEPPIMHEEHDHGDIMGSQPKLKKRALPIEPNSIAGRLRQRHRKGNGPGAGDEVLRGVSDKISDVKQAVNYISSENNVEKDREMHSKEINKHDDDNIAPERGSELKRKPAPAAGPSPDGIAGRLRSRRKTT</sequence>
<dbReference type="GO" id="GO:0051301">
    <property type="term" value="P:cell division"/>
    <property type="evidence" value="ECO:0007669"/>
    <property type="project" value="UniProtKB-KW"/>
</dbReference>
<feature type="region of interest" description="Disordered" evidence="10">
    <location>
        <begin position="359"/>
        <end position="511"/>
    </location>
</feature>
<gene>
    <name evidence="12" type="ORF">CJ030_MR5G022137</name>
</gene>
<keyword evidence="8" id="KW-0804">Transcription</keyword>
<dbReference type="AlphaFoldDB" id="A0A6A1VT15"/>
<accession>A0A6A1VT15</accession>
<evidence type="ECO:0000256" key="4">
    <source>
        <dbReference type="ARBA" id="ARBA00022499"/>
    </source>
</evidence>
<proteinExistence type="predicted"/>
<dbReference type="Pfam" id="PF10497">
    <property type="entry name" value="zf-4CXXC_R1"/>
    <property type="match status" value="1"/>
</dbReference>
<feature type="compositionally biased region" description="Basic and acidic residues" evidence="10">
    <location>
        <begin position="457"/>
        <end position="475"/>
    </location>
</feature>
<evidence type="ECO:0000313" key="13">
    <source>
        <dbReference type="Proteomes" id="UP000516437"/>
    </source>
</evidence>
<feature type="region of interest" description="Disordered" evidence="10">
    <location>
        <begin position="1"/>
        <end position="32"/>
    </location>
</feature>
<feature type="domain" description="Zinc-finger" evidence="11">
    <location>
        <begin position="162"/>
        <end position="258"/>
    </location>
</feature>
<keyword evidence="5" id="KW-0597">Phosphoprotein</keyword>
<evidence type="ECO:0000256" key="8">
    <source>
        <dbReference type="ARBA" id="ARBA00023163"/>
    </source>
</evidence>
<keyword evidence="7" id="KW-0805">Transcription regulation</keyword>
<evidence type="ECO:0000256" key="1">
    <source>
        <dbReference type="ARBA" id="ARBA00004123"/>
    </source>
</evidence>
<keyword evidence="4" id="KW-1017">Isopeptide bond</keyword>
<feature type="region of interest" description="Disordered" evidence="10">
    <location>
        <begin position="67"/>
        <end position="93"/>
    </location>
</feature>
<evidence type="ECO:0000256" key="6">
    <source>
        <dbReference type="ARBA" id="ARBA00022843"/>
    </source>
</evidence>
<feature type="compositionally biased region" description="Basic and acidic residues" evidence="10">
    <location>
        <begin position="370"/>
        <end position="394"/>
    </location>
</feature>
<evidence type="ECO:0000259" key="11">
    <source>
        <dbReference type="Pfam" id="PF10497"/>
    </source>
</evidence>
<keyword evidence="3" id="KW-0963">Cytoplasm</keyword>
<keyword evidence="9" id="KW-0539">Nucleus</keyword>
<organism evidence="12 13">
    <name type="scientific">Morella rubra</name>
    <name type="common">Chinese bayberry</name>
    <dbReference type="NCBI Taxonomy" id="262757"/>
    <lineage>
        <taxon>Eukaryota</taxon>
        <taxon>Viridiplantae</taxon>
        <taxon>Streptophyta</taxon>
        <taxon>Embryophyta</taxon>
        <taxon>Tracheophyta</taxon>
        <taxon>Spermatophyta</taxon>
        <taxon>Magnoliopsida</taxon>
        <taxon>eudicotyledons</taxon>
        <taxon>Gunneridae</taxon>
        <taxon>Pentapetalae</taxon>
        <taxon>rosids</taxon>
        <taxon>fabids</taxon>
        <taxon>Fagales</taxon>
        <taxon>Myricaceae</taxon>
        <taxon>Morella</taxon>
    </lineage>
</organism>
<dbReference type="OrthoDB" id="298344at2759"/>
<evidence type="ECO:0000256" key="3">
    <source>
        <dbReference type="ARBA" id="ARBA00022490"/>
    </source>
</evidence>
<feature type="region of interest" description="Disordered" evidence="10">
    <location>
        <begin position="322"/>
        <end position="346"/>
    </location>
</feature>
<dbReference type="InterPro" id="IPR018866">
    <property type="entry name" value="Znf-4CXXC_R1"/>
</dbReference>
<feature type="compositionally biased region" description="Basic and acidic residues" evidence="10">
    <location>
        <begin position="433"/>
        <end position="444"/>
    </location>
</feature>
<protein>
    <submittedName>
        <fullName evidence="12">Cell division cycle-associated 7-like protein</fullName>
    </submittedName>
</protein>
<evidence type="ECO:0000313" key="12">
    <source>
        <dbReference type="EMBL" id="KAB1214688.1"/>
    </source>
</evidence>
<comment type="caution">
    <text evidence="12">The sequence shown here is derived from an EMBL/GenBank/DDBJ whole genome shotgun (WGS) entry which is preliminary data.</text>
</comment>
<keyword evidence="6" id="KW-0832">Ubl conjugation</keyword>
<keyword evidence="12" id="KW-0132">Cell division</keyword>
<evidence type="ECO:0000256" key="7">
    <source>
        <dbReference type="ARBA" id="ARBA00023015"/>
    </source>
</evidence>
<reference evidence="12 13" key="1">
    <citation type="journal article" date="2019" name="Plant Biotechnol. J.">
        <title>The red bayberry genome and genetic basis of sex determination.</title>
        <authorList>
            <person name="Jia H.M."/>
            <person name="Jia H.J."/>
            <person name="Cai Q.L."/>
            <person name="Wang Y."/>
            <person name="Zhao H.B."/>
            <person name="Yang W.F."/>
            <person name="Wang G.Y."/>
            <person name="Li Y.H."/>
            <person name="Zhan D.L."/>
            <person name="Shen Y.T."/>
            <person name="Niu Q.F."/>
            <person name="Chang L."/>
            <person name="Qiu J."/>
            <person name="Zhao L."/>
            <person name="Xie H.B."/>
            <person name="Fu W.Y."/>
            <person name="Jin J."/>
            <person name="Li X.W."/>
            <person name="Jiao Y."/>
            <person name="Zhou C.C."/>
            <person name="Tu T."/>
            <person name="Chai C.Y."/>
            <person name="Gao J.L."/>
            <person name="Fan L.J."/>
            <person name="van de Weg E."/>
            <person name="Wang J.Y."/>
            <person name="Gao Z.S."/>
        </authorList>
    </citation>
    <scope>NUCLEOTIDE SEQUENCE [LARGE SCALE GENOMIC DNA]</scope>
    <source>
        <tissue evidence="12">Leaves</tissue>
    </source>
</reference>
<dbReference type="EMBL" id="RXIC02000023">
    <property type="protein sequence ID" value="KAB1214688.1"/>
    <property type="molecule type" value="Genomic_DNA"/>
</dbReference>
<feature type="compositionally biased region" description="Polar residues" evidence="10">
    <location>
        <begin position="327"/>
        <end position="346"/>
    </location>
</feature>
<dbReference type="GO" id="GO:0006355">
    <property type="term" value="P:regulation of DNA-templated transcription"/>
    <property type="evidence" value="ECO:0007669"/>
    <property type="project" value="InterPro"/>
</dbReference>
<dbReference type="Proteomes" id="UP000516437">
    <property type="component" value="Chromosome 5"/>
</dbReference>
<feature type="compositionally biased region" description="Polar residues" evidence="10">
    <location>
        <begin position="13"/>
        <end position="32"/>
    </location>
</feature>
<keyword evidence="13" id="KW-1185">Reference proteome</keyword>
<comment type="subcellular location">
    <subcellularLocation>
        <location evidence="2">Cytoplasm</location>
    </subcellularLocation>
    <subcellularLocation>
        <location evidence="1">Nucleus</location>
    </subcellularLocation>
</comment>
<evidence type="ECO:0000256" key="10">
    <source>
        <dbReference type="SAM" id="MobiDB-lite"/>
    </source>
</evidence>
<dbReference type="GO" id="GO:0005634">
    <property type="term" value="C:nucleus"/>
    <property type="evidence" value="ECO:0007669"/>
    <property type="project" value="UniProtKB-SubCell"/>
</dbReference>
<name>A0A6A1VT15_9ROSI</name>
<dbReference type="PANTHER" id="PTHR31169">
    <property type="entry name" value="OS05G0300700 PROTEIN"/>
    <property type="match status" value="1"/>
</dbReference>
<keyword evidence="12" id="KW-0131">Cell cycle</keyword>
<evidence type="ECO:0000256" key="9">
    <source>
        <dbReference type="ARBA" id="ARBA00023242"/>
    </source>
</evidence>
<dbReference type="InterPro" id="IPR040221">
    <property type="entry name" value="CDCA7/CDA7L"/>
</dbReference>